<feature type="transmembrane region" description="Helical" evidence="8">
    <location>
        <begin position="267"/>
        <end position="286"/>
    </location>
</feature>
<dbReference type="InterPro" id="IPR036640">
    <property type="entry name" value="ABC1_TM_sf"/>
</dbReference>
<reference evidence="11 12" key="1">
    <citation type="journal article" date="2020" name="Microorganisms">
        <title>Osmotic Adaptation and Compatible Solute Biosynthesis of Phototrophic Bacteria as Revealed from Genome Analyses.</title>
        <authorList>
            <person name="Imhoff J.F."/>
            <person name="Rahn T."/>
            <person name="Kunzel S."/>
            <person name="Keller A."/>
            <person name="Neulinger S.C."/>
        </authorList>
    </citation>
    <scope>NUCLEOTIDE SEQUENCE [LARGE SCALE GENOMIC DNA]</scope>
    <source>
        <strain evidence="11 12">DSM 25653</strain>
    </source>
</reference>
<dbReference type="GO" id="GO:0005524">
    <property type="term" value="F:ATP binding"/>
    <property type="evidence" value="ECO:0007669"/>
    <property type="project" value="UniProtKB-KW"/>
</dbReference>
<dbReference type="Pfam" id="PF00664">
    <property type="entry name" value="ABC_membrane"/>
    <property type="match status" value="2"/>
</dbReference>
<dbReference type="GO" id="GO:0015421">
    <property type="term" value="F:ABC-type oligopeptide transporter activity"/>
    <property type="evidence" value="ECO:0007669"/>
    <property type="project" value="TreeGrafter"/>
</dbReference>
<evidence type="ECO:0000256" key="8">
    <source>
        <dbReference type="SAM" id="Phobius"/>
    </source>
</evidence>
<dbReference type="SUPFAM" id="SSF52540">
    <property type="entry name" value="P-loop containing nucleoside triphosphate hydrolases"/>
    <property type="match status" value="2"/>
</dbReference>
<keyword evidence="2 8" id="KW-0812">Transmembrane</keyword>
<dbReference type="GO" id="GO:0005886">
    <property type="term" value="C:plasma membrane"/>
    <property type="evidence" value="ECO:0007669"/>
    <property type="project" value="UniProtKB-SubCell"/>
</dbReference>
<dbReference type="EMBL" id="NRRY01000023">
    <property type="protein sequence ID" value="MBK1619617.1"/>
    <property type="molecule type" value="Genomic_DNA"/>
</dbReference>
<proteinExistence type="predicted"/>
<sequence>MTKDRMEKPAQEKPASKKPAPNKPVGAIAQLFRNSEFRQVLPGLAVSAFLSNLLALALPLAILQILDRVILNQALSTLTFLAIGLVIALLLEQALRLANSVITNWLSARQEHQLTMQVTQHLFQVPLRDYEHEEPSAYAEKLRNASRVARFHSGEAVLGLLDLPFVALFLILIGLIGGVLVVYPLAIILIIVLIMARYARDGSLLSAGQVGQEDRRSGFLFEVFSGIHSVKAMMMENLMLRRYERLQRATSEVSELSADIDSRIDRVGHYFSQLMVVGIIFFGSWFVMRGEMTPGGLAACLILSMRLMRPLRRALSVRTQIDAFQQASERLEALLALPIIDDTNKPPLPPITEGLELRDVRLQYRDKPLFEQLNLRLPKGACIAIQSDSGTGKTALLNLLCSAEQPDGGEVLVDGQPLSQFASSSVHTRIGLMPQSAQVIAGTILENLTMFDETLNARALSLARELGLDHFVAGMKFGYETRLGELGNEILSGGTRQLIGVVRALVHEPDVILFDEANVFLDMDTDQTVRRYLEANRQQRTIVMVTHRPSYLVLADQIYHFANGALVEGAPPELPLPDLRKEEDLRPEPASDPAVIMQQRFTEQTDLSRCLLPLLEALGWHGRLRELAEALPHFDKQIDLSGFFSTLVHLGYRPAAIGRLREAPDDRLLPCLLLPEDEHSCLVLGRDADGLLRVLDGATGVETSVQSLAQRGEYYAFVAEADDARDEGNGQWIGAIANRFKRHRRIILVVSLLATVLSLAPPLFVRATWDFIIPVGDFSVAISMVIGALIAVLLGWILSLSRGRLLAFIAGRADYLLGINLTQQLLGLPAAALDKVPVARQVRRIRGLVRLREYFVGPLALLTFDLPTTSILILALILINPWMSVLLLVSVSAFVLAAWVAIKRSRLLLSTSSKQVASRTEFLDEMLASMRAIRQTGSQGIWFKRLRNSSAGSVFAGGEENRLNQYVRMTGQIIANLTGLSALVISAWLAIRGQITNGTLIATQILIWRITSPMQNLFVSANAATRIKENVKQLDALMRLPTEDARGVRQSLRPESPGAFDVSRVSFRYSNDVDPSLLGVSFRIAPKQFVAITGASGSGKSTLLKLLLGLYAPQAGSVLMDDVDIRQLTAADLRSRISYMPQNCDIFYGTIAQNLMLNHPAATKEEVIWAAGMAGILSDSFADGLDTRISGGRLNELPGGFRQRLSLARVMLKPAPIVLMDEPGTGTDNKGEAALMRCLNWLHGRATLVVVTVRPGHLRLADVVVSMRNARVESVGPYQTTQTGRKAGKR</sequence>
<feature type="domain" description="ABC transmembrane type-1" evidence="10">
    <location>
        <begin position="43"/>
        <end position="323"/>
    </location>
</feature>
<dbReference type="PANTHER" id="PTHR43394">
    <property type="entry name" value="ATP-DEPENDENT PERMEASE MDL1, MITOCHONDRIAL"/>
    <property type="match status" value="1"/>
</dbReference>
<protein>
    <recommendedName>
        <fullName evidence="13">ATP-binding cassette domain-containing protein</fullName>
    </recommendedName>
</protein>
<feature type="transmembrane region" description="Helical" evidence="8">
    <location>
        <begin position="69"/>
        <end position="91"/>
    </location>
</feature>
<dbReference type="Pfam" id="PF00005">
    <property type="entry name" value="ABC_tran"/>
    <property type="match status" value="2"/>
</dbReference>
<accession>A0A9X0W9P2</accession>
<evidence type="ECO:0000259" key="10">
    <source>
        <dbReference type="PROSITE" id="PS50929"/>
    </source>
</evidence>
<feature type="transmembrane region" description="Helical" evidence="8">
    <location>
        <begin position="156"/>
        <end position="176"/>
    </location>
</feature>
<dbReference type="SMART" id="SM00382">
    <property type="entry name" value="AAA"/>
    <property type="match status" value="2"/>
</dbReference>
<evidence type="ECO:0000256" key="5">
    <source>
        <dbReference type="ARBA" id="ARBA00022989"/>
    </source>
</evidence>
<evidence type="ECO:0000256" key="7">
    <source>
        <dbReference type="SAM" id="MobiDB-lite"/>
    </source>
</evidence>
<keyword evidence="5 8" id="KW-1133">Transmembrane helix</keyword>
<dbReference type="Proteomes" id="UP001138768">
    <property type="component" value="Unassembled WGS sequence"/>
</dbReference>
<feature type="transmembrane region" description="Helical" evidence="8">
    <location>
        <begin position="40"/>
        <end position="63"/>
    </location>
</feature>
<feature type="transmembrane region" description="Helical" evidence="8">
    <location>
        <begin position="771"/>
        <end position="798"/>
    </location>
</feature>
<dbReference type="SUPFAM" id="SSF90123">
    <property type="entry name" value="ABC transporter transmembrane region"/>
    <property type="match status" value="2"/>
</dbReference>
<gene>
    <name evidence="11" type="ORF">CKO42_14445</name>
</gene>
<feature type="domain" description="ABC transmembrane type-1" evidence="10">
    <location>
        <begin position="746"/>
        <end position="1026"/>
    </location>
</feature>
<dbReference type="PROSITE" id="PS50929">
    <property type="entry name" value="ABC_TM1F"/>
    <property type="match status" value="2"/>
</dbReference>
<comment type="subcellular location">
    <subcellularLocation>
        <location evidence="1">Cell membrane</location>
        <topology evidence="1">Multi-pass membrane protein</topology>
    </subcellularLocation>
</comment>
<keyword evidence="12" id="KW-1185">Reference proteome</keyword>
<evidence type="ECO:0008006" key="13">
    <source>
        <dbReference type="Google" id="ProtNLM"/>
    </source>
</evidence>
<evidence type="ECO:0000259" key="9">
    <source>
        <dbReference type="PROSITE" id="PS50893"/>
    </source>
</evidence>
<evidence type="ECO:0000313" key="12">
    <source>
        <dbReference type="Proteomes" id="UP001138768"/>
    </source>
</evidence>
<feature type="compositionally biased region" description="Basic and acidic residues" evidence="7">
    <location>
        <begin position="1"/>
        <end position="15"/>
    </location>
</feature>
<dbReference type="Gene3D" id="3.40.50.300">
    <property type="entry name" value="P-loop containing nucleotide triphosphate hydrolases"/>
    <property type="match status" value="2"/>
</dbReference>
<dbReference type="Gene3D" id="1.20.1560.10">
    <property type="entry name" value="ABC transporter type 1, transmembrane domain"/>
    <property type="match status" value="2"/>
</dbReference>
<comment type="caution">
    <text evidence="11">The sequence shown here is derived from an EMBL/GenBank/DDBJ whole genome shotgun (WGS) entry which is preliminary data.</text>
</comment>
<dbReference type="GO" id="GO:0016887">
    <property type="term" value="F:ATP hydrolysis activity"/>
    <property type="evidence" value="ECO:0007669"/>
    <property type="project" value="InterPro"/>
</dbReference>
<dbReference type="InterPro" id="IPR011527">
    <property type="entry name" value="ABC1_TM_dom"/>
</dbReference>
<evidence type="ECO:0000256" key="2">
    <source>
        <dbReference type="ARBA" id="ARBA00022692"/>
    </source>
</evidence>
<dbReference type="InterPro" id="IPR027417">
    <property type="entry name" value="P-loop_NTPase"/>
</dbReference>
<dbReference type="PANTHER" id="PTHR43394:SF1">
    <property type="entry name" value="ATP-BINDING CASSETTE SUB-FAMILY B MEMBER 10, MITOCHONDRIAL"/>
    <property type="match status" value="1"/>
</dbReference>
<name>A0A9X0W9P2_9GAMM</name>
<keyword evidence="3" id="KW-0547">Nucleotide-binding</keyword>
<feature type="transmembrane region" description="Helical" evidence="8">
    <location>
        <begin position="854"/>
        <end position="879"/>
    </location>
</feature>
<evidence type="ECO:0000313" key="11">
    <source>
        <dbReference type="EMBL" id="MBK1619617.1"/>
    </source>
</evidence>
<organism evidence="11 12">
    <name type="scientific">Lamprobacter modestohalophilus</name>
    <dbReference type="NCBI Taxonomy" id="1064514"/>
    <lineage>
        <taxon>Bacteria</taxon>
        <taxon>Pseudomonadati</taxon>
        <taxon>Pseudomonadota</taxon>
        <taxon>Gammaproteobacteria</taxon>
        <taxon>Chromatiales</taxon>
        <taxon>Chromatiaceae</taxon>
        <taxon>Lamprobacter</taxon>
    </lineage>
</organism>
<keyword evidence="6 8" id="KW-0472">Membrane</keyword>
<feature type="domain" description="ABC transporter" evidence="9">
    <location>
        <begin position="1060"/>
        <end position="1290"/>
    </location>
</feature>
<evidence type="ECO:0000256" key="1">
    <source>
        <dbReference type="ARBA" id="ARBA00004651"/>
    </source>
</evidence>
<evidence type="ECO:0000256" key="4">
    <source>
        <dbReference type="ARBA" id="ARBA00022840"/>
    </source>
</evidence>
<feature type="region of interest" description="Disordered" evidence="7">
    <location>
        <begin position="1"/>
        <end position="23"/>
    </location>
</feature>
<feature type="transmembrane region" description="Helical" evidence="8">
    <location>
        <begin position="746"/>
        <end position="765"/>
    </location>
</feature>
<evidence type="ECO:0000256" key="6">
    <source>
        <dbReference type="ARBA" id="ARBA00023136"/>
    </source>
</evidence>
<dbReference type="InterPro" id="IPR039421">
    <property type="entry name" value="Type_1_exporter"/>
</dbReference>
<feature type="transmembrane region" description="Helical" evidence="8">
    <location>
        <begin position="885"/>
        <end position="902"/>
    </location>
</feature>
<keyword evidence="4" id="KW-0067">ATP-binding</keyword>
<evidence type="ECO:0000256" key="3">
    <source>
        <dbReference type="ARBA" id="ARBA00022741"/>
    </source>
</evidence>
<dbReference type="PROSITE" id="PS50893">
    <property type="entry name" value="ABC_TRANSPORTER_2"/>
    <property type="match status" value="2"/>
</dbReference>
<dbReference type="InterPro" id="IPR003439">
    <property type="entry name" value="ABC_transporter-like_ATP-bd"/>
</dbReference>
<feature type="transmembrane region" description="Helical" evidence="8">
    <location>
        <begin position="973"/>
        <end position="991"/>
    </location>
</feature>
<dbReference type="InterPro" id="IPR003593">
    <property type="entry name" value="AAA+_ATPase"/>
</dbReference>
<feature type="domain" description="ABC transporter" evidence="9">
    <location>
        <begin position="355"/>
        <end position="588"/>
    </location>
</feature>